<dbReference type="RefSeq" id="XP_001581633.1">
    <property type="nucleotide sequence ID" value="XM_001581583.1"/>
</dbReference>
<dbReference type="InParanoid" id="A2DG20"/>
<dbReference type="EMBL" id="DS113196">
    <property type="protein sequence ID" value="EAY20647.1"/>
    <property type="molecule type" value="Genomic_DNA"/>
</dbReference>
<evidence type="ECO:0000313" key="2">
    <source>
        <dbReference type="Proteomes" id="UP000001542"/>
    </source>
</evidence>
<dbReference type="VEuPathDB" id="TrichDB:TVAG_163430"/>
<evidence type="ECO:0000313" key="1">
    <source>
        <dbReference type="EMBL" id="EAY20647.1"/>
    </source>
</evidence>
<proteinExistence type="predicted"/>
<keyword evidence="2" id="KW-1185">Reference proteome</keyword>
<name>A2DG20_TRIV3</name>
<dbReference type="VEuPathDB" id="TrichDB:TVAGG3_0953370"/>
<reference evidence="1" key="1">
    <citation type="submission" date="2006-10" db="EMBL/GenBank/DDBJ databases">
        <authorList>
            <person name="Amadeo P."/>
            <person name="Zhao Q."/>
            <person name="Wortman J."/>
            <person name="Fraser-Liggett C."/>
            <person name="Carlton J."/>
        </authorList>
    </citation>
    <scope>NUCLEOTIDE SEQUENCE</scope>
    <source>
        <strain evidence="1">G3</strain>
    </source>
</reference>
<accession>A2DG20</accession>
<gene>
    <name evidence="1" type="ORF">TVAG_163430</name>
</gene>
<dbReference type="KEGG" id="tva:5466190"/>
<protein>
    <submittedName>
        <fullName evidence="1">Uncharacterized protein</fullName>
    </submittedName>
</protein>
<sequence>MSYDISNIKEMLDSNPPGSEEYTRLTNHIICNPLPLLEQLNNFGDYSNKNLAEFIITILFHIFINNTHTEIKYVEIFNQIVEKQQGTLSKTILAYIYIIVGDFSTIIQQKNFSQLNQILQILISNYNKYQGRIIDIINEFYEQLKNNLTKFEEEGTINDHLTLIYAQLINLHILPQLDDFVDNIATNFELLSASCSAIPIIKLLTSLIDYRNQSLLELIGQEKYLEKYLFLTGDEQLLLASARLMNSAYKVSLISENEYEIILNYLDCEFISVSQESLIYINHCINQATNPLSLEVFDHIFIRAVEYINTNEILYDTKEYRFYIQTLVNFYRKQIKFLGFDEEHFNFQLNSLECAKITVFYSMVAELIRYNDVPLILDYFNLYQFDGEINSFHYRYSYFKMINAALMHKQHFLTPEFLGDVFNILFKYYSVYDLEFIKQKLGNLIYSMALNYARSSITITLSTETYESILQKKPNSSDIVKALALLLFAFHDANDSQVEAHWKYIHNVKYVFDQIIPEMQPFFIMKLDPKLIQLTSQSTEPTDLDQELNQLTSQSTELINSINDKILTSLDNLNYIQCLPFLKNNLEIFKGLYNDRQLSDVLGPYVTALVSFVQLYKPFSQPWYEDFIIIYMTKRIPFMQNIKFTVKTNLEVRQILEVLHEIYQLISSLNISHFNIPRQNQIYNFLPVINEFLRVLLIKYNDCCEILELCIKIVTETDEVQMLPYTFSFLFAPDFDIFLPKYTKLINEVVIPCHSSLKEKDKDEDEGKDEDEDKDKVTFRGIWDSFLRSISCPLNVFSLNDLGSDFNAYVDFCRKLDGQRLRNPYSLIE</sequence>
<dbReference type="AlphaFoldDB" id="A2DG20"/>
<dbReference type="Proteomes" id="UP000001542">
    <property type="component" value="Unassembled WGS sequence"/>
</dbReference>
<reference evidence="1" key="2">
    <citation type="journal article" date="2007" name="Science">
        <title>Draft genome sequence of the sexually transmitted pathogen Trichomonas vaginalis.</title>
        <authorList>
            <person name="Carlton J.M."/>
            <person name="Hirt R.P."/>
            <person name="Silva J.C."/>
            <person name="Delcher A.L."/>
            <person name="Schatz M."/>
            <person name="Zhao Q."/>
            <person name="Wortman J.R."/>
            <person name="Bidwell S.L."/>
            <person name="Alsmark U.C.M."/>
            <person name="Besteiro S."/>
            <person name="Sicheritz-Ponten T."/>
            <person name="Noel C.J."/>
            <person name="Dacks J.B."/>
            <person name="Foster P.G."/>
            <person name="Simillion C."/>
            <person name="Van de Peer Y."/>
            <person name="Miranda-Saavedra D."/>
            <person name="Barton G.J."/>
            <person name="Westrop G.D."/>
            <person name="Mueller S."/>
            <person name="Dessi D."/>
            <person name="Fiori P.L."/>
            <person name="Ren Q."/>
            <person name="Paulsen I."/>
            <person name="Zhang H."/>
            <person name="Bastida-Corcuera F.D."/>
            <person name="Simoes-Barbosa A."/>
            <person name="Brown M.T."/>
            <person name="Hayes R.D."/>
            <person name="Mukherjee M."/>
            <person name="Okumura C.Y."/>
            <person name="Schneider R."/>
            <person name="Smith A.J."/>
            <person name="Vanacova S."/>
            <person name="Villalvazo M."/>
            <person name="Haas B.J."/>
            <person name="Pertea M."/>
            <person name="Feldblyum T.V."/>
            <person name="Utterback T.R."/>
            <person name="Shu C.L."/>
            <person name="Osoegawa K."/>
            <person name="de Jong P.J."/>
            <person name="Hrdy I."/>
            <person name="Horvathova L."/>
            <person name="Zubacova Z."/>
            <person name="Dolezal P."/>
            <person name="Malik S.B."/>
            <person name="Logsdon J.M. Jr."/>
            <person name="Henze K."/>
            <person name="Gupta A."/>
            <person name="Wang C.C."/>
            <person name="Dunne R.L."/>
            <person name="Upcroft J.A."/>
            <person name="Upcroft P."/>
            <person name="White O."/>
            <person name="Salzberg S.L."/>
            <person name="Tang P."/>
            <person name="Chiu C.-H."/>
            <person name="Lee Y.-S."/>
            <person name="Embley T.M."/>
            <person name="Coombs G.H."/>
            <person name="Mottram J.C."/>
            <person name="Tachezy J."/>
            <person name="Fraser-Liggett C.M."/>
            <person name="Johnson P.J."/>
        </authorList>
    </citation>
    <scope>NUCLEOTIDE SEQUENCE [LARGE SCALE GENOMIC DNA]</scope>
    <source>
        <strain evidence="1">G3</strain>
    </source>
</reference>
<organism evidence="1 2">
    <name type="scientific">Trichomonas vaginalis (strain ATCC PRA-98 / G3)</name>
    <dbReference type="NCBI Taxonomy" id="412133"/>
    <lineage>
        <taxon>Eukaryota</taxon>
        <taxon>Metamonada</taxon>
        <taxon>Parabasalia</taxon>
        <taxon>Trichomonadida</taxon>
        <taxon>Trichomonadidae</taxon>
        <taxon>Trichomonas</taxon>
    </lineage>
</organism>